<evidence type="ECO:0000256" key="4">
    <source>
        <dbReference type="ARBA" id="ARBA00022679"/>
    </source>
</evidence>
<comment type="subcellular location">
    <subcellularLocation>
        <location evidence="1">Nucleus</location>
    </subcellularLocation>
</comment>
<dbReference type="Pfam" id="PF00856">
    <property type="entry name" value="SET"/>
    <property type="match status" value="1"/>
</dbReference>
<comment type="catalytic activity">
    <reaction evidence="9">
        <text>N(6)-methyl-L-lysyl(4)-[histone H3] + S-adenosyl-L-methionine = N(6),N(6)-dimethyl-L-lysyl(4)-[histone H3] + S-adenosyl-L-homocysteine + H(+)</text>
        <dbReference type="Rhea" id="RHEA:60268"/>
        <dbReference type="Rhea" id="RHEA-COMP:15540"/>
        <dbReference type="Rhea" id="RHEA-COMP:15543"/>
        <dbReference type="ChEBI" id="CHEBI:15378"/>
        <dbReference type="ChEBI" id="CHEBI:57856"/>
        <dbReference type="ChEBI" id="CHEBI:59789"/>
        <dbReference type="ChEBI" id="CHEBI:61929"/>
        <dbReference type="ChEBI" id="CHEBI:61976"/>
    </reaction>
</comment>
<proteinExistence type="predicted"/>
<dbReference type="SUPFAM" id="SSF82199">
    <property type="entry name" value="SET domain"/>
    <property type="match status" value="1"/>
</dbReference>
<evidence type="ECO:0000256" key="9">
    <source>
        <dbReference type="ARBA" id="ARBA00047583"/>
    </source>
</evidence>
<keyword evidence="4" id="KW-0808">Transferase</keyword>
<dbReference type="PANTHER" id="PTHR45814">
    <property type="entry name" value="HISTONE-LYSINE N-METHYLTRANSFERASE SETD1"/>
    <property type="match status" value="1"/>
</dbReference>
<gene>
    <name evidence="13" type="ORF">ROZALSC1DRAFT_12773</name>
</gene>
<evidence type="ECO:0000256" key="1">
    <source>
        <dbReference type="ARBA" id="ARBA00004123"/>
    </source>
</evidence>
<dbReference type="PANTHER" id="PTHR45814:SF2">
    <property type="entry name" value="HISTONE-LYSINE N-METHYLTRANSFERASE SETD1"/>
    <property type="match status" value="1"/>
</dbReference>
<dbReference type="Gene3D" id="2.170.270.10">
    <property type="entry name" value="SET domain"/>
    <property type="match status" value="1"/>
</dbReference>
<evidence type="ECO:0000256" key="10">
    <source>
        <dbReference type="ARBA" id="ARBA00049129"/>
    </source>
</evidence>
<feature type="domain" description="SET" evidence="11">
    <location>
        <begin position="7"/>
        <end position="123"/>
    </location>
</feature>
<dbReference type="Proteomes" id="UP000281549">
    <property type="component" value="Unassembled WGS sequence"/>
</dbReference>
<name>A0A4P9YLK6_ROZAC</name>
<evidence type="ECO:0000256" key="8">
    <source>
        <dbReference type="ARBA" id="ARBA00047571"/>
    </source>
</evidence>
<reference evidence="14" key="1">
    <citation type="journal article" date="2018" name="Nat. Microbiol.">
        <title>Leveraging single-cell genomics to expand the fungal tree of life.</title>
        <authorList>
            <person name="Ahrendt S.R."/>
            <person name="Quandt C.A."/>
            <person name="Ciobanu D."/>
            <person name="Clum A."/>
            <person name="Salamov A."/>
            <person name="Andreopoulos B."/>
            <person name="Cheng J.F."/>
            <person name="Woyke T."/>
            <person name="Pelin A."/>
            <person name="Henrissat B."/>
            <person name="Reynolds N.K."/>
            <person name="Benny G.L."/>
            <person name="Smith M.E."/>
            <person name="James T.Y."/>
            <person name="Grigoriev I.V."/>
        </authorList>
    </citation>
    <scope>NUCLEOTIDE SEQUENCE [LARGE SCALE GENOMIC DNA]</scope>
    <source>
        <strain evidence="14">CSF55</strain>
    </source>
</reference>
<comment type="catalytic activity">
    <reaction evidence="8">
        <text>L-lysyl(4)-[histone H3] + 3 S-adenosyl-L-methionine = N(6),N(6),N(6)-trimethyl-L-lysyl(4)-[histone H3] + 3 S-adenosyl-L-homocysteine + 3 H(+)</text>
        <dbReference type="Rhea" id="RHEA:60260"/>
        <dbReference type="Rhea" id="RHEA-COMP:15537"/>
        <dbReference type="Rhea" id="RHEA-COMP:15547"/>
        <dbReference type="ChEBI" id="CHEBI:15378"/>
        <dbReference type="ChEBI" id="CHEBI:29969"/>
        <dbReference type="ChEBI" id="CHEBI:57856"/>
        <dbReference type="ChEBI" id="CHEBI:59789"/>
        <dbReference type="ChEBI" id="CHEBI:61961"/>
        <dbReference type="EC" id="2.1.1.354"/>
    </reaction>
</comment>
<dbReference type="SMART" id="SM00317">
    <property type="entry name" value="SET"/>
    <property type="match status" value="1"/>
</dbReference>
<dbReference type="InterPro" id="IPR001214">
    <property type="entry name" value="SET_dom"/>
</dbReference>
<dbReference type="PROSITE" id="PS50868">
    <property type="entry name" value="POST_SET"/>
    <property type="match status" value="1"/>
</dbReference>
<evidence type="ECO:0000256" key="2">
    <source>
        <dbReference type="ARBA" id="ARBA00012182"/>
    </source>
</evidence>
<evidence type="ECO:0000256" key="7">
    <source>
        <dbReference type="ARBA" id="ARBA00023242"/>
    </source>
</evidence>
<dbReference type="InterPro" id="IPR044570">
    <property type="entry name" value="Set1-like"/>
</dbReference>
<evidence type="ECO:0000256" key="3">
    <source>
        <dbReference type="ARBA" id="ARBA00022603"/>
    </source>
</evidence>
<comment type="catalytic activity">
    <reaction evidence="10">
        <text>N(6),N(6)-dimethyl-L-lysyl(4)-[histone H3] + S-adenosyl-L-methionine = N(6),N(6),N(6)-trimethyl-L-lysyl(4)-[histone H3] + S-adenosyl-L-homocysteine + H(+)</text>
        <dbReference type="Rhea" id="RHEA:60272"/>
        <dbReference type="Rhea" id="RHEA-COMP:15537"/>
        <dbReference type="Rhea" id="RHEA-COMP:15540"/>
        <dbReference type="ChEBI" id="CHEBI:15378"/>
        <dbReference type="ChEBI" id="CHEBI:57856"/>
        <dbReference type="ChEBI" id="CHEBI:59789"/>
        <dbReference type="ChEBI" id="CHEBI:61961"/>
        <dbReference type="ChEBI" id="CHEBI:61976"/>
    </reaction>
</comment>
<dbReference type="EMBL" id="ML005072">
    <property type="protein sequence ID" value="RKP20375.1"/>
    <property type="molecule type" value="Genomic_DNA"/>
</dbReference>
<accession>A0A4P9YLK6</accession>
<sequence length="145" mass="16575">MKQNERKNLRIAPSRIQGYGLFSNINFKANDLVIEYVGELIGQKVADKRESYYDKNGIGCYMFRLDDDVIIDATRKGNAARFINHSCKPNCHAKISTIEGTKKVIIYASKNIYLGDELTYDYKFAIEDEKIPCNCGAPNCRKFMN</sequence>
<dbReference type="EC" id="2.1.1.354" evidence="2"/>
<dbReference type="InterPro" id="IPR046341">
    <property type="entry name" value="SET_dom_sf"/>
</dbReference>
<feature type="domain" description="Post-SET" evidence="12">
    <location>
        <begin position="129"/>
        <end position="145"/>
    </location>
</feature>
<dbReference type="SMART" id="SM00508">
    <property type="entry name" value="PostSET"/>
    <property type="match status" value="1"/>
</dbReference>
<evidence type="ECO:0000313" key="14">
    <source>
        <dbReference type="Proteomes" id="UP000281549"/>
    </source>
</evidence>
<dbReference type="GO" id="GO:0140999">
    <property type="term" value="F:histone H3K4 trimethyltransferase activity"/>
    <property type="evidence" value="ECO:0007669"/>
    <property type="project" value="UniProtKB-EC"/>
</dbReference>
<dbReference type="CDD" id="cd10518">
    <property type="entry name" value="SET_SETD1-like"/>
    <property type="match status" value="1"/>
</dbReference>
<protein>
    <recommendedName>
        <fullName evidence="2">[histone H3]-lysine(4) N-trimethyltransferase</fullName>
        <ecNumber evidence="2">2.1.1.354</ecNumber>
    </recommendedName>
</protein>
<organism evidence="13 14">
    <name type="scientific">Rozella allomycis (strain CSF55)</name>
    <dbReference type="NCBI Taxonomy" id="988480"/>
    <lineage>
        <taxon>Eukaryota</taxon>
        <taxon>Fungi</taxon>
        <taxon>Fungi incertae sedis</taxon>
        <taxon>Cryptomycota</taxon>
        <taxon>Cryptomycota incertae sedis</taxon>
        <taxon>Rozella</taxon>
    </lineage>
</organism>
<evidence type="ECO:0000256" key="6">
    <source>
        <dbReference type="ARBA" id="ARBA00022853"/>
    </source>
</evidence>
<evidence type="ECO:0000259" key="12">
    <source>
        <dbReference type="PROSITE" id="PS50868"/>
    </source>
</evidence>
<evidence type="ECO:0000259" key="11">
    <source>
        <dbReference type="PROSITE" id="PS50280"/>
    </source>
</evidence>
<keyword evidence="6" id="KW-0156">Chromatin regulator</keyword>
<keyword evidence="5" id="KW-0949">S-adenosyl-L-methionine</keyword>
<evidence type="ECO:0000313" key="13">
    <source>
        <dbReference type="EMBL" id="RKP20375.1"/>
    </source>
</evidence>
<dbReference type="InterPro" id="IPR003616">
    <property type="entry name" value="Post-SET_dom"/>
</dbReference>
<evidence type="ECO:0000256" key="5">
    <source>
        <dbReference type="ARBA" id="ARBA00022691"/>
    </source>
</evidence>
<dbReference type="GO" id="GO:0032259">
    <property type="term" value="P:methylation"/>
    <property type="evidence" value="ECO:0007669"/>
    <property type="project" value="UniProtKB-KW"/>
</dbReference>
<dbReference type="GO" id="GO:0048188">
    <property type="term" value="C:Set1C/COMPASS complex"/>
    <property type="evidence" value="ECO:0007669"/>
    <property type="project" value="TreeGrafter"/>
</dbReference>
<keyword evidence="7" id="KW-0539">Nucleus</keyword>
<keyword evidence="3" id="KW-0489">Methyltransferase</keyword>
<dbReference type="PROSITE" id="PS50280">
    <property type="entry name" value="SET"/>
    <property type="match status" value="1"/>
</dbReference>
<dbReference type="AlphaFoldDB" id="A0A4P9YLK6"/>